<dbReference type="Proteomes" id="UP000823388">
    <property type="component" value="Chromosome 1K"/>
</dbReference>
<organism evidence="2 3">
    <name type="scientific">Panicum virgatum</name>
    <name type="common">Blackwell switchgrass</name>
    <dbReference type="NCBI Taxonomy" id="38727"/>
    <lineage>
        <taxon>Eukaryota</taxon>
        <taxon>Viridiplantae</taxon>
        <taxon>Streptophyta</taxon>
        <taxon>Embryophyta</taxon>
        <taxon>Tracheophyta</taxon>
        <taxon>Spermatophyta</taxon>
        <taxon>Magnoliopsida</taxon>
        <taxon>Liliopsida</taxon>
        <taxon>Poales</taxon>
        <taxon>Poaceae</taxon>
        <taxon>PACMAD clade</taxon>
        <taxon>Panicoideae</taxon>
        <taxon>Panicodae</taxon>
        <taxon>Paniceae</taxon>
        <taxon>Panicinae</taxon>
        <taxon>Panicum</taxon>
        <taxon>Panicum sect. Hiantes</taxon>
    </lineage>
</organism>
<reference evidence="2" key="1">
    <citation type="submission" date="2020-05" db="EMBL/GenBank/DDBJ databases">
        <title>WGS assembly of Panicum virgatum.</title>
        <authorList>
            <person name="Lovell J.T."/>
            <person name="Jenkins J."/>
            <person name="Shu S."/>
            <person name="Juenger T.E."/>
            <person name="Schmutz J."/>
        </authorList>
    </citation>
    <scope>NUCLEOTIDE SEQUENCE</scope>
    <source>
        <strain evidence="2">AP13</strain>
    </source>
</reference>
<feature type="region of interest" description="Disordered" evidence="1">
    <location>
        <begin position="1"/>
        <end position="32"/>
    </location>
</feature>
<proteinExistence type="predicted"/>
<accession>A0A8T0XQ93</accession>
<sequence>MASRHDCNFSRRPPQTGVPRRRGAGTGLREGQQTALINKRAQANGSAAVRGPRATRFNSLARRRKKIARYDARSLYESHPSISSCLFSPLSLFGARRMDRQSGRKWTAGVVNPCRRIFQASPARSWTALGAGDSGWVGKLPVTCERAR</sequence>
<gene>
    <name evidence="2" type="ORF">PVAP13_1KG111203</name>
</gene>
<evidence type="ECO:0000313" key="2">
    <source>
        <dbReference type="EMBL" id="KAG2661817.1"/>
    </source>
</evidence>
<protein>
    <submittedName>
        <fullName evidence="2">Uncharacterized protein</fullName>
    </submittedName>
</protein>
<keyword evidence="3" id="KW-1185">Reference proteome</keyword>
<evidence type="ECO:0000313" key="3">
    <source>
        <dbReference type="Proteomes" id="UP000823388"/>
    </source>
</evidence>
<evidence type="ECO:0000256" key="1">
    <source>
        <dbReference type="SAM" id="MobiDB-lite"/>
    </source>
</evidence>
<comment type="caution">
    <text evidence="2">The sequence shown here is derived from an EMBL/GenBank/DDBJ whole genome shotgun (WGS) entry which is preliminary data.</text>
</comment>
<dbReference type="AlphaFoldDB" id="A0A8T0XQ93"/>
<name>A0A8T0XQ93_PANVG</name>
<dbReference type="EMBL" id="CM029037">
    <property type="protein sequence ID" value="KAG2661817.1"/>
    <property type="molecule type" value="Genomic_DNA"/>
</dbReference>